<evidence type="ECO:0000256" key="1">
    <source>
        <dbReference type="ARBA" id="ARBA00002324"/>
    </source>
</evidence>
<comment type="similarity">
    <text evidence="3 11">Belongs to the NadD family.</text>
</comment>
<dbReference type="GO" id="GO:0016779">
    <property type="term" value="F:nucleotidyltransferase activity"/>
    <property type="evidence" value="ECO:0007669"/>
    <property type="project" value="UniProtKB-KW"/>
</dbReference>
<evidence type="ECO:0000256" key="6">
    <source>
        <dbReference type="ARBA" id="ARBA00022695"/>
    </source>
</evidence>
<evidence type="ECO:0000313" key="13">
    <source>
        <dbReference type="EMBL" id="GLX81237.1"/>
    </source>
</evidence>
<dbReference type="PANTHER" id="PTHR39321">
    <property type="entry name" value="NICOTINATE-NUCLEOTIDE ADENYLYLTRANSFERASE-RELATED"/>
    <property type="match status" value="1"/>
</dbReference>
<accession>A0ABQ6GZF1</accession>
<evidence type="ECO:0000256" key="8">
    <source>
        <dbReference type="ARBA" id="ARBA00022840"/>
    </source>
</evidence>
<reference evidence="13 14" key="1">
    <citation type="submission" date="2023-03" db="EMBL/GenBank/DDBJ databases">
        <title>Draft genome sequence of Thalassotalea eurytherma JCM 18482T.</title>
        <authorList>
            <person name="Sawabe T."/>
        </authorList>
    </citation>
    <scope>NUCLEOTIDE SEQUENCE [LARGE SCALE GENOMIC DNA]</scope>
    <source>
        <strain evidence="13 14">JCM 18482</strain>
    </source>
</reference>
<evidence type="ECO:0000256" key="10">
    <source>
        <dbReference type="ARBA" id="ARBA00048721"/>
    </source>
</evidence>
<name>A0ABQ6GZF1_9GAMM</name>
<evidence type="ECO:0000256" key="3">
    <source>
        <dbReference type="ARBA" id="ARBA00009014"/>
    </source>
</evidence>
<dbReference type="InterPro" id="IPR005248">
    <property type="entry name" value="NadD/NMNAT"/>
</dbReference>
<keyword evidence="8 11" id="KW-0067">ATP-binding</keyword>
<dbReference type="InterPro" id="IPR014729">
    <property type="entry name" value="Rossmann-like_a/b/a_fold"/>
</dbReference>
<dbReference type="Pfam" id="PF01467">
    <property type="entry name" value="CTP_transf_like"/>
    <property type="match status" value="1"/>
</dbReference>
<dbReference type="EMBL" id="BSSU01000003">
    <property type="protein sequence ID" value="GLX81237.1"/>
    <property type="molecule type" value="Genomic_DNA"/>
</dbReference>
<evidence type="ECO:0000313" key="14">
    <source>
        <dbReference type="Proteomes" id="UP001157133"/>
    </source>
</evidence>
<evidence type="ECO:0000256" key="2">
    <source>
        <dbReference type="ARBA" id="ARBA00005019"/>
    </source>
</evidence>
<dbReference type="RefSeq" id="WP_284206560.1">
    <property type="nucleotide sequence ID" value="NZ_BSSU01000003.1"/>
</dbReference>
<gene>
    <name evidence="11 13" type="primary">nadD</name>
    <name evidence="13" type="ORF">theurythT_06890</name>
</gene>
<evidence type="ECO:0000256" key="11">
    <source>
        <dbReference type="HAMAP-Rule" id="MF_00244"/>
    </source>
</evidence>
<dbReference type="NCBIfam" id="NF000840">
    <property type="entry name" value="PRK00071.1-3"/>
    <property type="match status" value="1"/>
</dbReference>
<dbReference type="CDD" id="cd02165">
    <property type="entry name" value="NMNAT"/>
    <property type="match status" value="1"/>
</dbReference>
<organism evidence="13 14">
    <name type="scientific">Thalassotalea eurytherma</name>
    <dbReference type="NCBI Taxonomy" id="1144278"/>
    <lineage>
        <taxon>Bacteria</taxon>
        <taxon>Pseudomonadati</taxon>
        <taxon>Pseudomonadota</taxon>
        <taxon>Gammaproteobacteria</taxon>
        <taxon>Alteromonadales</taxon>
        <taxon>Colwelliaceae</taxon>
        <taxon>Thalassotalea</taxon>
    </lineage>
</organism>
<dbReference type="NCBIfam" id="NF000839">
    <property type="entry name" value="PRK00071.1-1"/>
    <property type="match status" value="1"/>
</dbReference>
<dbReference type="HAMAP" id="MF_00244">
    <property type="entry name" value="NaMN_adenylyltr"/>
    <property type="match status" value="1"/>
</dbReference>
<dbReference type="PANTHER" id="PTHR39321:SF3">
    <property type="entry name" value="PHOSPHOPANTETHEINE ADENYLYLTRANSFERASE"/>
    <property type="match status" value="1"/>
</dbReference>
<dbReference type="InterPro" id="IPR004821">
    <property type="entry name" value="Cyt_trans-like"/>
</dbReference>
<dbReference type="NCBIfam" id="TIGR00482">
    <property type="entry name" value="nicotinate (nicotinamide) nucleotide adenylyltransferase"/>
    <property type="match status" value="1"/>
</dbReference>
<keyword evidence="9 11" id="KW-0520">NAD</keyword>
<comment type="pathway">
    <text evidence="2 11">Cofactor biosynthesis; NAD(+) biosynthesis; deamido-NAD(+) from nicotinate D-ribonucleotide: step 1/1.</text>
</comment>
<keyword evidence="6 11" id="KW-0548">Nucleotidyltransferase</keyword>
<keyword evidence="4 11" id="KW-0662">Pyridine nucleotide biosynthesis</keyword>
<dbReference type="Gene3D" id="3.40.50.620">
    <property type="entry name" value="HUPs"/>
    <property type="match status" value="1"/>
</dbReference>
<dbReference type="SUPFAM" id="SSF52374">
    <property type="entry name" value="Nucleotidylyl transferase"/>
    <property type="match status" value="1"/>
</dbReference>
<keyword evidence="5 11" id="KW-0808">Transferase</keyword>
<keyword evidence="7 11" id="KW-0547">Nucleotide-binding</keyword>
<comment type="caution">
    <text evidence="13">The sequence shown here is derived from an EMBL/GenBank/DDBJ whole genome shotgun (WGS) entry which is preliminary data.</text>
</comment>
<comment type="function">
    <text evidence="1 11">Catalyzes the reversible adenylation of nicotinate mononucleotide (NaMN) to nicotinic acid adenine dinucleotide (NaAD).</text>
</comment>
<evidence type="ECO:0000256" key="4">
    <source>
        <dbReference type="ARBA" id="ARBA00022642"/>
    </source>
</evidence>
<evidence type="ECO:0000256" key="7">
    <source>
        <dbReference type="ARBA" id="ARBA00022741"/>
    </source>
</evidence>
<dbReference type="EC" id="2.7.7.18" evidence="11"/>
<dbReference type="Proteomes" id="UP001157133">
    <property type="component" value="Unassembled WGS sequence"/>
</dbReference>
<sequence length="214" mass="24255">MTVSKNRLGIFGGTFNPIHLGHIQTVNQAANLLSLGSVALLPANIPPHKKQPTIDLSHRLAMLEAVCKQHSRFYIEDFELKQASTSFTVKTLTALKAQKPTQDLFFFIGMDSLVNFHLWFEYQEILNLCNLVVSTRPGYDVNQVQEEVKASTISFNAFEQLAEPQPSGQIILMPDLPIDMASSRIRQMIQRNESVEHLLPPDVHQYIKTHNLYQ</sequence>
<evidence type="ECO:0000256" key="9">
    <source>
        <dbReference type="ARBA" id="ARBA00023027"/>
    </source>
</evidence>
<feature type="domain" description="Cytidyltransferase-like" evidence="12">
    <location>
        <begin position="10"/>
        <end position="154"/>
    </location>
</feature>
<proteinExistence type="inferred from homology"/>
<comment type="catalytic activity">
    <reaction evidence="10 11">
        <text>nicotinate beta-D-ribonucleotide + ATP + H(+) = deamido-NAD(+) + diphosphate</text>
        <dbReference type="Rhea" id="RHEA:22860"/>
        <dbReference type="ChEBI" id="CHEBI:15378"/>
        <dbReference type="ChEBI" id="CHEBI:30616"/>
        <dbReference type="ChEBI" id="CHEBI:33019"/>
        <dbReference type="ChEBI" id="CHEBI:57502"/>
        <dbReference type="ChEBI" id="CHEBI:58437"/>
        <dbReference type="EC" id="2.7.7.18"/>
    </reaction>
</comment>
<protein>
    <recommendedName>
        <fullName evidence="11">Probable nicotinate-nucleotide adenylyltransferase</fullName>
        <ecNumber evidence="11">2.7.7.18</ecNumber>
    </recommendedName>
    <alternativeName>
        <fullName evidence="11">Deamido-NAD(+) diphosphorylase</fullName>
    </alternativeName>
    <alternativeName>
        <fullName evidence="11">Deamido-NAD(+) pyrophosphorylase</fullName>
    </alternativeName>
    <alternativeName>
        <fullName evidence="11">Nicotinate mononucleotide adenylyltransferase</fullName>
        <shortName evidence="11">NaMN adenylyltransferase</shortName>
    </alternativeName>
</protein>
<keyword evidence="14" id="KW-1185">Reference proteome</keyword>
<dbReference type="NCBIfam" id="TIGR00125">
    <property type="entry name" value="cyt_tran_rel"/>
    <property type="match status" value="1"/>
</dbReference>
<evidence type="ECO:0000256" key="5">
    <source>
        <dbReference type="ARBA" id="ARBA00022679"/>
    </source>
</evidence>
<evidence type="ECO:0000259" key="12">
    <source>
        <dbReference type="Pfam" id="PF01467"/>
    </source>
</evidence>